<dbReference type="Gene3D" id="3.20.20.70">
    <property type="entry name" value="Aldolase class I"/>
    <property type="match status" value="1"/>
</dbReference>
<keyword evidence="2" id="KW-1185">Reference proteome</keyword>
<dbReference type="SUPFAM" id="SSF51569">
    <property type="entry name" value="Aldolase"/>
    <property type="match status" value="1"/>
</dbReference>
<sequence>MEFDVIVPALNLRSEDGKLDLGATRRYAIRAAATWVDSFILSGSTTQGQAMSADDRAAVIDLWLEVTEPSRILACCWEAEDFVRAKDRSVTPMAAMRTTDQAHSLKFLRELPSGATIYSHPMFGGQLFDPVLARRASAQGVLPAGGKLAKVSASAIAEIRAAVGQDFRLWDGSSRDIVGSVRAGASGVVATPLSAFSENFPTPDVDSIQSAVDVVQADLDALPSRATRADELLRRAVEI</sequence>
<dbReference type="OrthoDB" id="3575979at2"/>
<name>A0A7K0D0U0_9NOCA</name>
<comment type="caution">
    <text evidence="1">The sequence shown here is derived from an EMBL/GenBank/DDBJ whole genome shotgun (WGS) entry which is preliminary data.</text>
</comment>
<dbReference type="AlphaFoldDB" id="A0A7K0D0U0"/>
<accession>A0A7K0D0U0</accession>
<organism evidence="1 2">
    <name type="scientific">Nocardia macrotermitis</name>
    <dbReference type="NCBI Taxonomy" id="2585198"/>
    <lineage>
        <taxon>Bacteria</taxon>
        <taxon>Bacillati</taxon>
        <taxon>Actinomycetota</taxon>
        <taxon>Actinomycetes</taxon>
        <taxon>Mycobacteriales</taxon>
        <taxon>Nocardiaceae</taxon>
        <taxon>Nocardia</taxon>
    </lineage>
</organism>
<dbReference type="EMBL" id="WEGK01000004">
    <property type="protein sequence ID" value="MQY19345.1"/>
    <property type="molecule type" value="Genomic_DNA"/>
</dbReference>
<dbReference type="RefSeq" id="WP_153410113.1">
    <property type="nucleotide sequence ID" value="NZ_WEGK01000004.1"/>
</dbReference>
<evidence type="ECO:0000313" key="1">
    <source>
        <dbReference type="EMBL" id="MQY19345.1"/>
    </source>
</evidence>
<protein>
    <submittedName>
        <fullName evidence="1">Uncharacterized protein</fullName>
    </submittedName>
</protein>
<dbReference type="Proteomes" id="UP000438448">
    <property type="component" value="Unassembled WGS sequence"/>
</dbReference>
<gene>
    <name evidence="1" type="ORF">NRB20_24300</name>
</gene>
<dbReference type="InterPro" id="IPR013785">
    <property type="entry name" value="Aldolase_TIM"/>
</dbReference>
<proteinExistence type="predicted"/>
<evidence type="ECO:0000313" key="2">
    <source>
        <dbReference type="Proteomes" id="UP000438448"/>
    </source>
</evidence>
<reference evidence="1 2" key="1">
    <citation type="submission" date="2019-10" db="EMBL/GenBank/DDBJ databases">
        <title>Nocardia macrotermitis sp. nov. and Nocardia aurantia sp. nov., isolated from the gut of fungus growing-termite Macrotermes natalensis.</title>
        <authorList>
            <person name="Benndorf R."/>
            <person name="Schwitalla J."/>
            <person name="Martin K."/>
            <person name="De Beer W."/>
            <person name="Kaster A.-K."/>
            <person name="Vollmers J."/>
            <person name="Poulsen M."/>
            <person name="Beemelmanns C."/>
        </authorList>
    </citation>
    <scope>NUCLEOTIDE SEQUENCE [LARGE SCALE GENOMIC DNA]</scope>
    <source>
        <strain evidence="1 2">RB20</strain>
    </source>
</reference>